<dbReference type="AlphaFoldDB" id="A0A109B8H3"/>
<dbReference type="EMBL" id="LMTR01000094">
    <property type="protein sequence ID" value="KWT64156.1"/>
    <property type="molecule type" value="Genomic_DNA"/>
</dbReference>
<organism evidence="6 7">
    <name type="scientific">Hyphomicrobium sulfonivorans</name>
    <dbReference type="NCBI Taxonomy" id="121290"/>
    <lineage>
        <taxon>Bacteria</taxon>
        <taxon>Pseudomonadati</taxon>
        <taxon>Pseudomonadota</taxon>
        <taxon>Alphaproteobacteria</taxon>
        <taxon>Hyphomicrobiales</taxon>
        <taxon>Hyphomicrobiaceae</taxon>
        <taxon>Hyphomicrobium</taxon>
    </lineage>
</organism>
<keyword evidence="2" id="KW-0479">Metal-binding</keyword>
<sequence>MADIFASGGCLCGAVTFTVAAPPTVMSQCCCTDCQHISGAGHLSIARFKRGDLEVSGQPKTHSMKADSGNAMTRYFCPDCGSRLFSETTGRPGIIGIVAGAFDDNSWFKPDMVIFKSSQPVWDITSCDVPGYETMPPPT</sequence>
<dbReference type="PANTHER" id="PTHR33337:SF40">
    <property type="entry name" value="CENP-V_GFA DOMAIN-CONTAINING PROTEIN-RELATED"/>
    <property type="match status" value="1"/>
</dbReference>
<evidence type="ECO:0000256" key="2">
    <source>
        <dbReference type="ARBA" id="ARBA00022723"/>
    </source>
</evidence>
<dbReference type="STRING" id="121290.APY04_3420"/>
<feature type="domain" description="CENP-V/GFA" evidence="5">
    <location>
        <begin position="6"/>
        <end position="123"/>
    </location>
</feature>
<dbReference type="InterPro" id="IPR011057">
    <property type="entry name" value="Mss4-like_sf"/>
</dbReference>
<evidence type="ECO:0000313" key="7">
    <source>
        <dbReference type="Proteomes" id="UP000059074"/>
    </source>
</evidence>
<dbReference type="GO" id="GO:0046872">
    <property type="term" value="F:metal ion binding"/>
    <property type="evidence" value="ECO:0007669"/>
    <property type="project" value="UniProtKB-KW"/>
</dbReference>
<dbReference type="GO" id="GO:0016846">
    <property type="term" value="F:carbon-sulfur lyase activity"/>
    <property type="evidence" value="ECO:0007669"/>
    <property type="project" value="InterPro"/>
</dbReference>
<dbReference type="Proteomes" id="UP000059074">
    <property type="component" value="Unassembled WGS sequence"/>
</dbReference>
<comment type="similarity">
    <text evidence="1">Belongs to the Gfa family.</text>
</comment>
<keyword evidence="3" id="KW-0862">Zinc</keyword>
<evidence type="ECO:0000259" key="5">
    <source>
        <dbReference type="PROSITE" id="PS51891"/>
    </source>
</evidence>
<dbReference type="PANTHER" id="PTHR33337">
    <property type="entry name" value="GFA DOMAIN-CONTAINING PROTEIN"/>
    <property type="match status" value="1"/>
</dbReference>
<evidence type="ECO:0000256" key="1">
    <source>
        <dbReference type="ARBA" id="ARBA00005495"/>
    </source>
</evidence>
<dbReference type="PATRIC" id="fig|121290.4.peg.1782"/>
<proteinExistence type="inferred from homology"/>
<dbReference type="Gene3D" id="3.90.1590.10">
    <property type="entry name" value="glutathione-dependent formaldehyde- activating enzyme (gfa)"/>
    <property type="match status" value="1"/>
</dbReference>
<evidence type="ECO:0000313" key="6">
    <source>
        <dbReference type="EMBL" id="KWT64156.1"/>
    </source>
</evidence>
<name>A0A109B8H3_HYPSL</name>
<dbReference type="OrthoDB" id="9807246at2"/>
<reference evidence="6 7" key="1">
    <citation type="submission" date="2015-10" db="EMBL/GenBank/DDBJ databases">
        <title>Transcriptomic analysis of a linuron degrading triple-species bacterial consortium.</title>
        <authorList>
            <person name="Albers P."/>
        </authorList>
    </citation>
    <scope>NUCLEOTIDE SEQUENCE [LARGE SCALE GENOMIC DNA]</scope>
    <source>
        <strain evidence="6 7">WDL6</strain>
    </source>
</reference>
<evidence type="ECO:0000256" key="3">
    <source>
        <dbReference type="ARBA" id="ARBA00022833"/>
    </source>
</evidence>
<dbReference type="InterPro" id="IPR006913">
    <property type="entry name" value="CENP-V/GFA"/>
</dbReference>
<dbReference type="Pfam" id="PF04828">
    <property type="entry name" value="GFA"/>
    <property type="match status" value="1"/>
</dbReference>
<accession>A0A109B8H3</accession>
<keyword evidence="4" id="KW-0456">Lyase</keyword>
<gene>
    <name evidence="6" type="ORF">APY04_3420</name>
</gene>
<evidence type="ECO:0000256" key="4">
    <source>
        <dbReference type="ARBA" id="ARBA00023239"/>
    </source>
</evidence>
<comment type="caution">
    <text evidence="6">The sequence shown here is derived from an EMBL/GenBank/DDBJ whole genome shotgun (WGS) entry which is preliminary data.</text>
</comment>
<keyword evidence="7" id="KW-1185">Reference proteome</keyword>
<dbReference type="SUPFAM" id="SSF51316">
    <property type="entry name" value="Mss4-like"/>
    <property type="match status" value="1"/>
</dbReference>
<dbReference type="PROSITE" id="PS51891">
    <property type="entry name" value="CENP_V_GFA"/>
    <property type="match status" value="1"/>
</dbReference>
<protein>
    <submittedName>
        <fullName evidence="6">Gfa-like protein</fullName>
    </submittedName>
</protein>